<dbReference type="Gene3D" id="4.10.240.10">
    <property type="entry name" value="Zn(2)-C6 fungal-type DNA-binding domain"/>
    <property type="match status" value="1"/>
</dbReference>
<protein>
    <recommendedName>
        <fullName evidence="6">Zn(2)-C6 fungal-type domain-containing protein</fullName>
    </recommendedName>
</protein>
<evidence type="ECO:0000256" key="3">
    <source>
        <dbReference type="ARBA" id="ARBA00023163"/>
    </source>
</evidence>
<dbReference type="Proteomes" id="UP000018001">
    <property type="component" value="Unassembled WGS sequence"/>
</dbReference>
<dbReference type="CDD" id="cd00067">
    <property type="entry name" value="GAL4"/>
    <property type="match status" value="1"/>
</dbReference>
<gene>
    <name evidence="7" type="ORF">PVAR5_2945</name>
</gene>
<dbReference type="GO" id="GO:0003677">
    <property type="term" value="F:DNA binding"/>
    <property type="evidence" value="ECO:0007669"/>
    <property type="project" value="UniProtKB-KW"/>
</dbReference>
<dbReference type="GO" id="GO:0008270">
    <property type="term" value="F:zinc ion binding"/>
    <property type="evidence" value="ECO:0007669"/>
    <property type="project" value="InterPro"/>
</dbReference>
<feature type="region of interest" description="Disordered" evidence="5">
    <location>
        <begin position="49"/>
        <end position="95"/>
    </location>
</feature>
<dbReference type="InterPro" id="IPR053178">
    <property type="entry name" value="Osmoadaptation_assoc"/>
</dbReference>
<dbReference type="PANTHER" id="PTHR38111">
    <property type="entry name" value="ZN(2)-C6 FUNGAL-TYPE DOMAIN-CONTAINING PROTEIN-RELATED"/>
    <property type="match status" value="1"/>
</dbReference>
<evidence type="ECO:0000256" key="1">
    <source>
        <dbReference type="ARBA" id="ARBA00023015"/>
    </source>
</evidence>
<dbReference type="GO" id="GO:0000981">
    <property type="term" value="F:DNA-binding transcription factor activity, RNA polymerase II-specific"/>
    <property type="evidence" value="ECO:0007669"/>
    <property type="project" value="InterPro"/>
</dbReference>
<dbReference type="InterPro" id="IPR036864">
    <property type="entry name" value="Zn2-C6_fun-type_DNA-bd_sf"/>
</dbReference>
<name>V5HWV2_BYSSN</name>
<dbReference type="Pfam" id="PF00172">
    <property type="entry name" value="Zn_clus"/>
    <property type="match status" value="1"/>
</dbReference>
<evidence type="ECO:0000256" key="5">
    <source>
        <dbReference type="SAM" id="MobiDB-lite"/>
    </source>
</evidence>
<evidence type="ECO:0000313" key="7">
    <source>
        <dbReference type="EMBL" id="GAD94320.1"/>
    </source>
</evidence>
<evidence type="ECO:0000259" key="6">
    <source>
        <dbReference type="PROSITE" id="PS50048"/>
    </source>
</evidence>
<dbReference type="PANTHER" id="PTHR38111:SF9">
    <property type="entry name" value="ZN(2)-C6 FUNGAL-TYPE DOMAIN-CONTAINING PROTEIN"/>
    <property type="match status" value="1"/>
</dbReference>
<keyword evidence="1" id="KW-0805">Transcription regulation</keyword>
<dbReference type="HOGENOM" id="CLU_021599_0_1_1"/>
<organism evidence="7 8">
    <name type="scientific">Byssochlamys spectabilis (strain No. 5 / NBRC 109023)</name>
    <name type="common">Paecilomyces variotii</name>
    <dbReference type="NCBI Taxonomy" id="1356009"/>
    <lineage>
        <taxon>Eukaryota</taxon>
        <taxon>Fungi</taxon>
        <taxon>Dikarya</taxon>
        <taxon>Ascomycota</taxon>
        <taxon>Pezizomycotina</taxon>
        <taxon>Eurotiomycetes</taxon>
        <taxon>Eurotiomycetidae</taxon>
        <taxon>Eurotiales</taxon>
        <taxon>Thermoascaceae</taxon>
        <taxon>Paecilomyces</taxon>
    </lineage>
</organism>
<comment type="caution">
    <text evidence="7">The sequence shown here is derived from an EMBL/GenBank/DDBJ whole genome shotgun (WGS) entry which is preliminary data.</text>
</comment>
<dbReference type="EMBL" id="BAUL01000086">
    <property type="protein sequence ID" value="GAD94320.1"/>
    <property type="molecule type" value="Genomic_DNA"/>
</dbReference>
<feature type="compositionally biased region" description="Basic and acidic residues" evidence="5">
    <location>
        <begin position="61"/>
        <end position="75"/>
    </location>
</feature>
<dbReference type="OrthoDB" id="4491390at2759"/>
<keyword evidence="2" id="KW-0238">DNA-binding</keyword>
<accession>V5HWV2</accession>
<dbReference type="AlphaFoldDB" id="V5HWV2"/>
<keyword evidence="4" id="KW-0539">Nucleus</keyword>
<dbReference type="SUPFAM" id="SSF57701">
    <property type="entry name" value="Zn2/Cys6 DNA-binding domain"/>
    <property type="match status" value="1"/>
</dbReference>
<dbReference type="Pfam" id="PF11951">
    <property type="entry name" value="Fungal_trans_2"/>
    <property type="match status" value="1"/>
</dbReference>
<keyword evidence="8" id="KW-1185">Reference proteome</keyword>
<dbReference type="eggNOG" id="ENOG502SPCH">
    <property type="taxonomic scope" value="Eukaryota"/>
</dbReference>
<feature type="domain" description="Zn(2)-C6 fungal-type" evidence="6">
    <location>
        <begin position="8"/>
        <end position="36"/>
    </location>
</feature>
<dbReference type="InterPro" id="IPR021858">
    <property type="entry name" value="Fun_TF"/>
</dbReference>
<reference evidence="8" key="1">
    <citation type="journal article" date="2014" name="Genome Announc.">
        <title>Draft genome sequence of the formaldehyde-resistant fungus Byssochlamys spectabilis No. 5 (anamorph Paecilomyces variotii No. 5) (NBRC109023).</title>
        <authorList>
            <person name="Oka T."/>
            <person name="Ekino K."/>
            <person name="Fukuda K."/>
            <person name="Nomura Y."/>
        </authorList>
    </citation>
    <scope>NUCLEOTIDE SEQUENCE [LARGE SCALE GENOMIC DNA]</scope>
    <source>
        <strain evidence="8">No. 5 / NBRC 109023</strain>
    </source>
</reference>
<dbReference type="InParanoid" id="V5HWV2"/>
<sequence length="533" mass="60589">MKVKRYSVCQPCRLRKIGCDGKNPECSQCLLTGRQCPGYPIEWSFVDQSRSEPMGGRRSRSRVENRKQHAEEFPRDAPLTGTSHPELSNELYPPRPTSTDDISFAKLVNLIIRSYMPEEELRLSSDISHDISHELAPRLCGSWVEVLLDFDDSTRSDVVSTASAALGTLIMSQSLPKDVPSIDSTRSYLTAIQMMQRALSSANIYSDRELLVSIMCLSLAELMFSGSYEGLAAHANAVARILQAHGPERYQTGILHRLFIGFRPLLMIKAIQDRKSSFLHSMDWIKMPFAILEPSAMQSLLSQAASIPTLLRRMDEIYDSQVIIDKVCIATQLFGDFDDILHSLDEWEASILSSENRPVYWYQDQETGTCEVPTTRVPCIWFPGITMANALTSVWSFRIICFFELERLAITFPQLNLEYSKELSEFDGRGLLDNARTLTTRVCQSIDYLLQDKMKLFGPASTILPLQLVYAVAELYPHGYQIELGIVRKAIDRLVFKGLRSFPSYVFERNPFLHRWDILSNKYSSSECPREEV</sequence>
<proteinExistence type="predicted"/>
<dbReference type="SMART" id="SM00066">
    <property type="entry name" value="GAL4"/>
    <property type="match status" value="1"/>
</dbReference>
<dbReference type="PROSITE" id="PS00463">
    <property type="entry name" value="ZN2_CY6_FUNGAL_1"/>
    <property type="match status" value="1"/>
</dbReference>
<dbReference type="PROSITE" id="PS50048">
    <property type="entry name" value="ZN2_CY6_FUNGAL_2"/>
    <property type="match status" value="1"/>
</dbReference>
<evidence type="ECO:0000256" key="4">
    <source>
        <dbReference type="ARBA" id="ARBA00023242"/>
    </source>
</evidence>
<keyword evidence="3" id="KW-0804">Transcription</keyword>
<evidence type="ECO:0000256" key="2">
    <source>
        <dbReference type="ARBA" id="ARBA00023125"/>
    </source>
</evidence>
<evidence type="ECO:0000313" key="8">
    <source>
        <dbReference type="Proteomes" id="UP000018001"/>
    </source>
</evidence>
<dbReference type="InterPro" id="IPR001138">
    <property type="entry name" value="Zn2Cys6_DnaBD"/>
</dbReference>